<keyword evidence="1" id="KW-0732">Signal</keyword>
<protein>
    <recommendedName>
        <fullName evidence="4">Secreted protein</fullName>
    </recommendedName>
</protein>
<gene>
    <name evidence="2" type="ORF">EJ06DRAFT_527290</name>
</gene>
<dbReference type="EMBL" id="ML996689">
    <property type="protein sequence ID" value="KAF2403690.1"/>
    <property type="molecule type" value="Genomic_DNA"/>
</dbReference>
<evidence type="ECO:0000313" key="2">
    <source>
        <dbReference type="EMBL" id="KAF2403690.1"/>
    </source>
</evidence>
<name>A0A6G1I5Y2_9PEZI</name>
<proteinExistence type="predicted"/>
<sequence length="71" mass="8193">MSGWLLTVWDAWWFWCTRSYLCGAAAKRRPDVRGVPDWRPEGRPIGTALMGTDCGMIHGFPFPGIRILWRL</sequence>
<accession>A0A6G1I5Y2</accession>
<reference evidence="2" key="1">
    <citation type="journal article" date="2020" name="Stud. Mycol.">
        <title>101 Dothideomycetes genomes: a test case for predicting lifestyles and emergence of pathogens.</title>
        <authorList>
            <person name="Haridas S."/>
            <person name="Albert R."/>
            <person name="Binder M."/>
            <person name="Bloem J."/>
            <person name="Labutti K."/>
            <person name="Salamov A."/>
            <person name="Andreopoulos B."/>
            <person name="Baker S."/>
            <person name="Barry K."/>
            <person name="Bills G."/>
            <person name="Bluhm B."/>
            <person name="Cannon C."/>
            <person name="Castanera R."/>
            <person name="Culley D."/>
            <person name="Daum C."/>
            <person name="Ezra D."/>
            <person name="Gonzalez J."/>
            <person name="Henrissat B."/>
            <person name="Kuo A."/>
            <person name="Liang C."/>
            <person name="Lipzen A."/>
            <person name="Lutzoni F."/>
            <person name="Magnuson J."/>
            <person name="Mondo S."/>
            <person name="Nolan M."/>
            <person name="Ohm R."/>
            <person name="Pangilinan J."/>
            <person name="Park H.-J."/>
            <person name="Ramirez L."/>
            <person name="Alfaro M."/>
            <person name="Sun H."/>
            <person name="Tritt A."/>
            <person name="Yoshinaga Y."/>
            <person name="Zwiers L.-H."/>
            <person name="Turgeon B."/>
            <person name="Goodwin S."/>
            <person name="Spatafora J."/>
            <person name="Crous P."/>
            <person name="Grigoriev I."/>
        </authorList>
    </citation>
    <scope>NUCLEOTIDE SEQUENCE</scope>
    <source>
        <strain evidence="2">CBS 262.69</strain>
    </source>
</reference>
<organism evidence="2 3">
    <name type="scientific">Trichodelitschia bisporula</name>
    <dbReference type="NCBI Taxonomy" id="703511"/>
    <lineage>
        <taxon>Eukaryota</taxon>
        <taxon>Fungi</taxon>
        <taxon>Dikarya</taxon>
        <taxon>Ascomycota</taxon>
        <taxon>Pezizomycotina</taxon>
        <taxon>Dothideomycetes</taxon>
        <taxon>Dothideomycetes incertae sedis</taxon>
        <taxon>Phaeotrichales</taxon>
        <taxon>Phaeotrichaceae</taxon>
        <taxon>Trichodelitschia</taxon>
    </lineage>
</organism>
<keyword evidence="3" id="KW-1185">Reference proteome</keyword>
<evidence type="ECO:0008006" key="4">
    <source>
        <dbReference type="Google" id="ProtNLM"/>
    </source>
</evidence>
<dbReference type="Proteomes" id="UP000799640">
    <property type="component" value="Unassembled WGS sequence"/>
</dbReference>
<evidence type="ECO:0000256" key="1">
    <source>
        <dbReference type="SAM" id="SignalP"/>
    </source>
</evidence>
<feature type="signal peptide" evidence="1">
    <location>
        <begin position="1"/>
        <end position="19"/>
    </location>
</feature>
<evidence type="ECO:0000313" key="3">
    <source>
        <dbReference type="Proteomes" id="UP000799640"/>
    </source>
</evidence>
<feature type="chain" id="PRO_5026104729" description="Secreted protein" evidence="1">
    <location>
        <begin position="20"/>
        <end position="71"/>
    </location>
</feature>
<dbReference type="AlphaFoldDB" id="A0A6G1I5Y2"/>